<accession>A0A8T5UWV4</accession>
<dbReference type="SMART" id="SM00507">
    <property type="entry name" value="HNHc"/>
    <property type="match status" value="1"/>
</dbReference>
<keyword evidence="2" id="KW-0255">Endonuclease</keyword>
<organism evidence="2 3">
    <name type="scientific">Methanobacterium spitsbergense</name>
    <dbReference type="NCBI Taxonomy" id="2874285"/>
    <lineage>
        <taxon>Archaea</taxon>
        <taxon>Methanobacteriati</taxon>
        <taxon>Methanobacteriota</taxon>
        <taxon>Methanomada group</taxon>
        <taxon>Methanobacteria</taxon>
        <taxon>Methanobacteriales</taxon>
        <taxon>Methanobacteriaceae</taxon>
        <taxon>Methanobacterium</taxon>
    </lineage>
</organism>
<protein>
    <submittedName>
        <fullName evidence="2">HNH endonuclease</fullName>
    </submittedName>
</protein>
<dbReference type="Pfam" id="PF01844">
    <property type="entry name" value="HNH"/>
    <property type="match status" value="1"/>
</dbReference>
<dbReference type="GO" id="GO:0003676">
    <property type="term" value="F:nucleic acid binding"/>
    <property type="evidence" value="ECO:0007669"/>
    <property type="project" value="InterPro"/>
</dbReference>
<name>A0A8T5UWV4_9EURY</name>
<evidence type="ECO:0000259" key="1">
    <source>
        <dbReference type="SMART" id="SM00507"/>
    </source>
</evidence>
<dbReference type="GO" id="GO:0004519">
    <property type="term" value="F:endonuclease activity"/>
    <property type="evidence" value="ECO:0007669"/>
    <property type="project" value="UniProtKB-KW"/>
</dbReference>
<feature type="domain" description="HNH nuclease" evidence="1">
    <location>
        <begin position="132"/>
        <end position="184"/>
    </location>
</feature>
<dbReference type="Proteomes" id="UP000825933">
    <property type="component" value="Unassembled WGS sequence"/>
</dbReference>
<comment type="caution">
    <text evidence="2">The sequence shown here is derived from an EMBL/GenBank/DDBJ whole genome shotgun (WGS) entry which is preliminary data.</text>
</comment>
<dbReference type="Gene3D" id="1.10.30.50">
    <property type="match status" value="1"/>
</dbReference>
<reference evidence="3" key="1">
    <citation type="journal article" date="2022" name="Microbiol. Resour. Announc.">
        <title>Draft Genome Sequence of a Methanogenic Archaeon from West Spitsbergen Permafrost.</title>
        <authorList>
            <person name="Trubitsyn V."/>
            <person name="Rivkina E."/>
            <person name="Shcherbakova V."/>
        </authorList>
    </citation>
    <scope>NUCLEOTIDE SEQUENCE [LARGE SCALE GENOMIC DNA]</scope>
    <source>
        <strain evidence="3">VT</strain>
    </source>
</reference>
<proteinExistence type="predicted"/>
<keyword evidence="2" id="KW-0540">Nuclease</keyword>
<keyword evidence="3" id="KW-1185">Reference proteome</keyword>
<dbReference type="EMBL" id="JAIOUQ010000011">
    <property type="protein sequence ID" value="MBZ2166376.1"/>
    <property type="molecule type" value="Genomic_DNA"/>
</dbReference>
<dbReference type="InterPro" id="IPR003615">
    <property type="entry name" value="HNH_nuc"/>
</dbReference>
<dbReference type="RefSeq" id="WP_223791928.1">
    <property type="nucleotide sequence ID" value="NZ_JAIOUQ010000011.1"/>
</dbReference>
<dbReference type="InterPro" id="IPR002711">
    <property type="entry name" value="HNH"/>
</dbReference>
<dbReference type="GO" id="GO:0008270">
    <property type="term" value="F:zinc ion binding"/>
    <property type="evidence" value="ECO:0007669"/>
    <property type="project" value="InterPro"/>
</dbReference>
<evidence type="ECO:0000313" key="3">
    <source>
        <dbReference type="Proteomes" id="UP000825933"/>
    </source>
</evidence>
<dbReference type="AlphaFoldDB" id="A0A8T5UWV4"/>
<gene>
    <name evidence="2" type="ORF">K8N75_10035</name>
</gene>
<keyword evidence="2" id="KW-0378">Hydrolase</keyword>
<dbReference type="CDD" id="cd00085">
    <property type="entry name" value="HNHc"/>
    <property type="match status" value="1"/>
</dbReference>
<sequence length="229" mass="27558">MRICKKCDKPFRQNALLCNSCRIEENKIKEEFDWEGKDLMPINELNEKLGDPRKIYSKQYYKKNKNDILARNKKWIESNKNHHNLLRKKWKELHPDKVFESSKKWFLKLLQKYQENGFEFESIDELNFAKWYWGTLVKDRDNHICQRCNSKLNIKAHHIIPVKRDIKKSLDPNNGISLCAKCHDPGSPGSIHNLFKIEYSVNDFWDWFESYNSEFVEEKRIQSAIDKFI</sequence>
<evidence type="ECO:0000313" key="2">
    <source>
        <dbReference type="EMBL" id="MBZ2166376.1"/>
    </source>
</evidence>